<proteinExistence type="predicted"/>
<dbReference type="PaxDb" id="55529-EKX31242"/>
<evidence type="ECO:0000259" key="2">
    <source>
        <dbReference type="PROSITE" id="PS50158"/>
    </source>
</evidence>
<dbReference type="GeneID" id="17287968"/>
<dbReference type="AlphaFoldDB" id="L1I8I9"/>
<keyword evidence="1" id="KW-0479">Metal-binding</keyword>
<evidence type="ECO:0000313" key="4">
    <source>
        <dbReference type="EMBL" id="EKX32165.1"/>
    </source>
</evidence>
<dbReference type="RefSeq" id="XP_005818222.1">
    <property type="nucleotide sequence ID" value="XM_005818165.1"/>
</dbReference>
<evidence type="ECO:0000313" key="5">
    <source>
        <dbReference type="EnsemblProtists" id="EKX31242"/>
    </source>
</evidence>
<dbReference type="EMBL" id="JH993323">
    <property type="protein sequence ID" value="EKX31242.1"/>
    <property type="molecule type" value="Genomic_DNA"/>
</dbReference>
<gene>
    <name evidence="3" type="ORF">GUITHDRAFT_52883</name>
    <name evidence="4" type="ORF">GUITHDRAFT_62571</name>
</gene>
<dbReference type="EnsemblProtists" id="EKX32165">
    <property type="protein sequence ID" value="EKX32165"/>
    <property type="gene ID" value="GUITHDRAFT_62571"/>
</dbReference>
<dbReference type="RefSeq" id="XP_005819145.1">
    <property type="nucleotide sequence ID" value="XM_005819088.1"/>
</dbReference>
<feature type="domain" description="CCHC-type" evidence="2">
    <location>
        <begin position="34"/>
        <end position="47"/>
    </location>
</feature>
<dbReference type="GO" id="GO:0008270">
    <property type="term" value="F:zinc ion binding"/>
    <property type="evidence" value="ECO:0007669"/>
    <property type="project" value="UniProtKB-KW"/>
</dbReference>
<dbReference type="PROSITE" id="PS50158">
    <property type="entry name" value="ZF_CCHC"/>
    <property type="match status" value="3"/>
</dbReference>
<dbReference type="GO" id="GO:0003676">
    <property type="term" value="F:nucleic acid binding"/>
    <property type="evidence" value="ECO:0007669"/>
    <property type="project" value="InterPro"/>
</dbReference>
<dbReference type="InterPro" id="IPR051714">
    <property type="entry name" value="Znf_CCHC_NABP"/>
</dbReference>
<accession>L1I8I9</accession>
<feature type="non-terminal residue" evidence="4">
    <location>
        <position position="1"/>
    </location>
</feature>
<feature type="domain" description="CCHC-type" evidence="2">
    <location>
        <begin position="60"/>
        <end position="73"/>
    </location>
</feature>
<dbReference type="KEGG" id="gtt:GUITHDRAFT_52883"/>
<dbReference type="Pfam" id="PF00098">
    <property type="entry name" value="zf-CCHC"/>
    <property type="match status" value="2"/>
</dbReference>
<dbReference type="KEGG" id="gtt:GUITHDRAFT_62571"/>
<dbReference type="GeneID" id="17288892"/>
<dbReference type="Gene3D" id="4.10.60.10">
    <property type="entry name" value="Zinc finger, CCHC-type"/>
    <property type="match status" value="2"/>
</dbReference>
<evidence type="ECO:0000313" key="6">
    <source>
        <dbReference type="Proteomes" id="UP000011087"/>
    </source>
</evidence>
<feature type="domain" description="CCHC-type" evidence="2">
    <location>
        <begin position="1"/>
        <end position="14"/>
    </location>
</feature>
<evidence type="ECO:0000256" key="1">
    <source>
        <dbReference type="PROSITE-ProRule" id="PRU00047"/>
    </source>
</evidence>
<keyword evidence="6" id="KW-1185">Reference proteome</keyword>
<dbReference type="HOGENOM" id="CLU_058879_4_1_1"/>
<reference evidence="4 6" key="1">
    <citation type="journal article" date="2012" name="Nature">
        <title>Algal genomes reveal evolutionary mosaicism and the fate of nucleomorphs.</title>
        <authorList>
            <consortium name="DOE Joint Genome Institute"/>
            <person name="Curtis B.A."/>
            <person name="Tanifuji G."/>
            <person name="Burki F."/>
            <person name="Gruber A."/>
            <person name="Irimia M."/>
            <person name="Maruyama S."/>
            <person name="Arias M.C."/>
            <person name="Ball S.G."/>
            <person name="Gile G.H."/>
            <person name="Hirakawa Y."/>
            <person name="Hopkins J.F."/>
            <person name="Kuo A."/>
            <person name="Rensing S.A."/>
            <person name="Schmutz J."/>
            <person name="Symeonidi A."/>
            <person name="Elias M."/>
            <person name="Eveleigh R.J."/>
            <person name="Herman E.K."/>
            <person name="Klute M.J."/>
            <person name="Nakayama T."/>
            <person name="Obornik M."/>
            <person name="Reyes-Prieto A."/>
            <person name="Armbrust E.V."/>
            <person name="Aves S.J."/>
            <person name="Beiko R.G."/>
            <person name="Coutinho P."/>
            <person name="Dacks J.B."/>
            <person name="Durnford D.G."/>
            <person name="Fast N.M."/>
            <person name="Green B.R."/>
            <person name="Grisdale C.J."/>
            <person name="Hempel F."/>
            <person name="Henrissat B."/>
            <person name="Hoppner M.P."/>
            <person name="Ishida K."/>
            <person name="Kim E."/>
            <person name="Koreny L."/>
            <person name="Kroth P.G."/>
            <person name="Liu Y."/>
            <person name="Malik S.B."/>
            <person name="Maier U.G."/>
            <person name="McRose D."/>
            <person name="Mock T."/>
            <person name="Neilson J.A."/>
            <person name="Onodera N.T."/>
            <person name="Poole A.M."/>
            <person name="Pritham E.J."/>
            <person name="Richards T.A."/>
            <person name="Rocap G."/>
            <person name="Roy S.W."/>
            <person name="Sarai C."/>
            <person name="Schaack S."/>
            <person name="Shirato S."/>
            <person name="Slamovits C.H."/>
            <person name="Spencer D.F."/>
            <person name="Suzuki S."/>
            <person name="Worden A.Z."/>
            <person name="Zauner S."/>
            <person name="Barry K."/>
            <person name="Bell C."/>
            <person name="Bharti A.K."/>
            <person name="Crow J.A."/>
            <person name="Grimwood J."/>
            <person name="Kramer R."/>
            <person name="Lindquist E."/>
            <person name="Lucas S."/>
            <person name="Salamov A."/>
            <person name="McFadden G.I."/>
            <person name="Lane C.E."/>
            <person name="Keeling P.J."/>
            <person name="Gray M.W."/>
            <person name="Grigoriev I.V."/>
            <person name="Archibald J.M."/>
        </authorList>
    </citation>
    <scope>NUCLEOTIDE SEQUENCE</scope>
    <source>
        <strain evidence="4 6">CCMP2712</strain>
    </source>
</reference>
<evidence type="ECO:0000313" key="3">
    <source>
        <dbReference type="EMBL" id="EKX31242.1"/>
    </source>
</evidence>
<dbReference type="InterPro" id="IPR036875">
    <property type="entry name" value="Znf_CCHC_sf"/>
</dbReference>
<dbReference type="STRING" id="905079.L1I8I9"/>
<dbReference type="EMBL" id="JH993207">
    <property type="protein sequence ID" value="EKX32165.1"/>
    <property type="molecule type" value="Genomic_DNA"/>
</dbReference>
<dbReference type="Proteomes" id="UP000011087">
    <property type="component" value="Unassembled WGS sequence"/>
</dbReference>
<dbReference type="SMART" id="SM00343">
    <property type="entry name" value="ZnF_C2HC"/>
    <property type="match status" value="3"/>
</dbReference>
<dbReference type="InterPro" id="IPR001878">
    <property type="entry name" value="Znf_CCHC"/>
</dbReference>
<reference evidence="5" key="3">
    <citation type="submission" date="2016-03" db="UniProtKB">
        <authorList>
            <consortium name="EnsemblProtists"/>
        </authorList>
    </citation>
    <scope>IDENTIFICATION</scope>
</reference>
<dbReference type="OrthoDB" id="3863715at2759"/>
<name>L1I8I9_GUITC</name>
<dbReference type="PANTHER" id="PTHR23002">
    <property type="entry name" value="ZINC FINGER CCHC DOMAIN CONTAINING PROTEIN"/>
    <property type="match status" value="1"/>
</dbReference>
<organism evidence="4">
    <name type="scientific">Guillardia theta (strain CCMP2712)</name>
    <name type="common">Cryptophyte</name>
    <dbReference type="NCBI Taxonomy" id="905079"/>
    <lineage>
        <taxon>Eukaryota</taxon>
        <taxon>Cryptophyceae</taxon>
        <taxon>Pyrenomonadales</taxon>
        <taxon>Geminigeraceae</taxon>
        <taxon>Guillardia</taxon>
    </lineage>
</organism>
<reference evidence="6" key="2">
    <citation type="submission" date="2012-11" db="EMBL/GenBank/DDBJ databases">
        <authorList>
            <person name="Kuo A."/>
            <person name="Curtis B.A."/>
            <person name="Tanifuji G."/>
            <person name="Burki F."/>
            <person name="Gruber A."/>
            <person name="Irimia M."/>
            <person name="Maruyama S."/>
            <person name="Arias M.C."/>
            <person name="Ball S.G."/>
            <person name="Gile G.H."/>
            <person name="Hirakawa Y."/>
            <person name="Hopkins J.F."/>
            <person name="Rensing S.A."/>
            <person name="Schmutz J."/>
            <person name="Symeonidi A."/>
            <person name="Elias M."/>
            <person name="Eveleigh R.J."/>
            <person name="Herman E.K."/>
            <person name="Klute M.J."/>
            <person name="Nakayama T."/>
            <person name="Obornik M."/>
            <person name="Reyes-Prieto A."/>
            <person name="Armbrust E.V."/>
            <person name="Aves S.J."/>
            <person name="Beiko R.G."/>
            <person name="Coutinho P."/>
            <person name="Dacks J.B."/>
            <person name="Durnford D.G."/>
            <person name="Fast N.M."/>
            <person name="Green B.R."/>
            <person name="Grisdale C."/>
            <person name="Hempe F."/>
            <person name="Henrissat B."/>
            <person name="Hoppner M.P."/>
            <person name="Ishida K.-I."/>
            <person name="Kim E."/>
            <person name="Koreny L."/>
            <person name="Kroth P.G."/>
            <person name="Liu Y."/>
            <person name="Malik S.-B."/>
            <person name="Maier U.G."/>
            <person name="McRose D."/>
            <person name="Mock T."/>
            <person name="Neilson J.A."/>
            <person name="Onodera N.T."/>
            <person name="Poole A.M."/>
            <person name="Pritham E.J."/>
            <person name="Richards T.A."/>
            <person name="Rocap G."/>
            <person name="Roy S.W."/>
            <person name="Sarai C."/>
            <person name="Schaack S."/>
            <person name="Shirato S."/>
            <person name="Slamovits C.H."/>
            <person name="Spencer D.F."/>
            <person name="Suzuki S."/>
            <person name="Worden A.Z."/>
            <person name="Zauner S."/>
            <person name="Barry K."/>
            <person name="Bell C."/>
            <person name="Bharti A.K."/>
            <person name="Crow J.A."/>
            <person name="Grimwood J."/>
            <person name="Kramer R."/>
            <person name="Lindquist E."/>
            <person name="Lucas S."/>
            <person name="Salamov A."/>
            <person name="McFadden G.I."/>
            <person name="Lane C.E."/>
            <person name="Keeling P.J."/>
            <person name="Gray M.W."/>
            <person name="Grigoriev I.V."/>
            <person name="Archibald J.M."/>
        </authorList>
    </citation>
    <scope>NUCLEOTIDE SEQUENCE</scope>
    <source>
        <strain evidence="6">CCMP2712</strain>
    </source>
</reference>
<feature type="non-terminal residue" evidence="4">
    <location>
        <position position="73"/>
    </location>
</feature>
<sequence>CYHCGRWGHIAPECWTNSRYAVSEWSVTSNRRTCFQCGKTGHFASECYANKRRRTETVECFNCGKPGHFASEC</sequence>
<keyword evidence="1" id="KW-0862">Zinc</keyword>
<dbReference type="SUPFAM" id="SSF57756">
    <property type="entry name" value="Retrovirus zinc finger-like domains"/>
    <property type="match status" value="1"/>
</dbReference>
<keyword evidence="1" id="KW-0863">Zinc-finger</keyword>
<dbReference type="EnsemblProtists" id="EKX31242">
    <property type="protein sequence ID" value="EKX31242"/>
    <property type="gene ID" value="GUITHDRAFT_52883"/>
</dbReference>
<protein>
    <recommendedName>
        <fullName evidence="2">CCHC-type domain-containing protein</fullName>
    </recommendedName>
</protein>